<dbReference type="InterPro" id="IPR022801">
    <property type="entry name" value="Ribosomal_uS4"/>
</dbReference>
<dbReference type="CDD" id="cd00165">
    <property type="entry name" value="S4"/>
    <property type="match status" value="1"/>
</dbReference>
<dbReference type="InterPro" id="IPR036986">
    <property type="entry name" value="S4_RNA-bd_sf"/>
</dbReference>
<dbReference type="PANTHER" id="PTHR11831:SF4">
    <property type="entry name" value="SMALL RIBOSOMAL SUBUNIT PROTEIN US4M"/>
    <property type="match status" value="1"/>
</dbReference>
<keyword evidence="4" id="KW-0689">Ribosomal protein</keyword>
<accession>A0A0E9N813</accession>
<dbReference type="SUPFAM" id="SSF55174">
    <property type="entry name" value="Alpha-L RNA-binding motif"/>
    <property type="match status" value="1"/>
</dbReference>
<sequence length="239" mass="26786">MPRSKTPIYSLARGKVNMSMNRYNLYNLARKDLRNWVGQKTMYQQKWFAKAETRAYHGRYLTERQFKSHFEEKLLGTPGTSGGRDASAIPLASQTYAGLEKRLDFAVFRALFATSIQQARQMVIHGKVKVNGEKITAPGHRLQPGDHFLVDPKSVLTVLSANPSAVASEPDLPSAEAAFKIRPYFAPFAFIPTYLEVSQASCSAIYLRDPIASPGTSEVPSPFPQPIQALAYRWYVRGR</sequence>
<proteinExistence type="inferred from homology"/>
<dbReference type="STRING" id="698492.A0A0E9N813"/>
<dbReference type="InterPro" id="IPR018079">
    <property type="entry name" value="Ribosomal_uS4_CS"/>
</dbReference>
<dbReference type="PANTHER" id="PTHR11831">
    <property type="entry name" value="30S 40S RIBOSOMAL PROTEIN"/>
    <property type="match status" value="1"/>
</dbReference>
<dbReference type="AlphaFoldDB" id="A0A0E9N813"/>
<dbReference type="SMART" id="SM00363">
    <property type="entry name" value="S4"/>
    <property type="match status" value="1"/>
</dbReference>
<evidence type="ECO:0000256" key="4">
    <source>
        <dbReference type="ARBA" id="ARBA00022980"/>
    </source>
</evidence>
<dbReference type="Pfam" id="PF01479">
    <property type="entry name" value="S4"/>
    <property type="match status" value="1"/>
</dbReference>
<feature type="domain" description="RNA-binding S4" evidence="7">
    <location>
        <begin position="101"/>
        <end position="163"/>
    </location>
</feature>
<evidence type="ECO:0000259" key="7">
    <source>
        <dbReference type="SMART" id="SM00363"/>
    </source>
</evidence>
<dbReference type="PROSITE" id="PS50889">
    <property type="entry name" value="S4"/>
    <property type="match status" value="1"/>
</dbReference>
<name>A0A0E9N813_SAICN</name>
<keyword evidence="9" id="KW-1185">Reference proteome</keyword>
<dbReference type="EMBL" id="BACD03000002">
    <property type="protein sequence ID" value="GAO46052.1"/>
    <property type="molecule type" value="Genomic_DNA"/>
</dbReference>
<comment type="caution">
    <text evidence="8">The sequence shown here is derived from an EMBL/GenBank/DDBJ whole genome shotgun (WGS) entry which is preliminary data.</text>
</comment>
<evidence type="ECO:0000256" key="1">
    <source>
        <dbReference type="ARBA" id="ARBA00007465"/>
    </source>
</evidence>
<reference evidence="8 9" key="3">
    <citation type="journal article" date="2015" name="Genome Announc.">
        <title>Draft Genome Sequence of the Archiascomycetous Yeast Saitoella complicata.</title>
        <authorList>
            <person name="Yamauchi K."/>
            <person name="Kondo S."/>
            <person name="Hamamoto M."/>
            <person name="Takahashi Y."/>
            <person name="Ogura Y."/>
            <person name="Hayashi T."/>
            <person name="Nishida H."/>
        </authorList>
    </citation>
    <scope>NUCLEOTIDE SEQUENCE [LARGE SCALE GENOMIC DNA]</scope>
    <source>
        <strain evidence="8 9">NRRL Y-17804</strain>
    </source>
</reference>
<keyword evidence="3 6" id="KW-0694">RNA-binding</keyword>
<evidence type="ECO:0000256" key="5">
    <source>
        <dbReference type="ARBA" id="ARBA00023274"/>
    </source>
</evidence>
<evidence type="ECO:0000256" key="3">
    <source>
        <dbReference type="ARBA" id="ARBA00022884"/>
    </source>
</evidence>
<keyword evidence="2 6" id="KW-0699">rRNA-binding</keyword>
<comment type="similarity">
    <text evidence="1">Belongs to the universal ribosomal protein uS4 family.</text>
</comment>
<evidence type="ECO:0000313" key="9">
    <source>
        <dbReference type="Proteomes" id="UP000033140"/>
    </source>
</evidence>
<dbReference type="Proteomes" id="UP000033140">
    <property type="component" value="Unassembled WGS sequence"/>
</dbReference>
<dbReference type="GO" id="GO:0019843">
    <property type="term" value="F:rRNA binding"/>
    <property type="evidence" value="ECO:0007669"/>
    <property type="project" value="UniProtKB-KW"/>
</dbReference>
<gene>
    <name evidence="8" type="ORF">G7K_0295-t1</name>
</gene>
<evidence type="ECO:0000313" key="8">
    <source>
        <dbReference type="EMBL" id="GAO46052.1"/>
    </source>
</evidence>
<dbReference type="PROSITE" id="PS00632">
    <property type="entry name" value="RIBOSOMAL_S4"/>
    <property type="match status" value="1"/>
</dbReference>
<keyword evidence="5" id="KW-0687">Ribonucleoprotein</keyword>
<evidence type="ECO:0000256" key="2">
    <source>
        <dbReference type="ARBA" id="ARBA00022730"/>
    </source>
</evidence>
<dbReference type="GO" id="GO:0042274">
    <property type="term" value="P:ribosomal small subunit biogenesis"/>
    <property type="evidence" value="ECO:0007669"/>
    <property type="project" value="TreeGrafter"/>
</dbReference>
<reference evidence="8 9" key="1">
    <citation type="journal article" date="2011" name="J. Gen. Appl. Microbiol.">
        <title>Draft genome sequencing of the enigmatic yeast Saitoella complicata.</title>
        <authorList>
            <person name="Nishida H."/>
            <person name="Hamamoto M."/>
            <person name="Sugiyama J."/>
        </authorList>
    </citation>
    <scope>NUCLEOTIDE SEQUENCE [LARGE SCALE GENOMIC DNA]</scope>
    <source>
        <strain evidence="8 9">NRRL Y-17804</strain>
    </source>
</reference>
<organism evidence="8 9">
    <name type="scientific">Saitoella complicata (strain BCRC 22490 / CBS 7301 / JCM 7358 / NBRC 10748 / NRRL Y-17804)</name>
    <dbReference type="NCBI Taxonomy" id="698492"/>
    <lineage>
        <taxon>Eukaryota</taxon>
        <taxon>Fungi</taxon>
        <taxon>Dikarya</taxon>
        <taxon>Ascomycota</taxon>
        <taxon>Taphrinomycotina</taxon>
        <taxon>Taphrinomycotina incertae sedis</taxon>
        <taxon>Saitoella</taxon>
    </lineage>
</organism>
<dbReference type="Gene3D" id="3.10.290.10">
    <property type="entry name" value="RNA-binding S4 domain"/>
    <property type="match status" value="1"/>
</dbReference>
<dbReference type="OMA" id="LLRPSWN"/>
<dbReference type="GO" id="GO:0003735">
    <property type="term" value="F:structural constituent of ribosome"/>
    <property type="evidence" value="ECO:0007669"/>
    <property type="project" value="TreeGrafter"/>
</dbReference>
<reference evidence="8 9" key="2">
    <citation type="journal article" date="2014" name="J. Gen. Appl. Microbiol.">
        <title>The early diverging ascomycetous budding yeast Saitoella complicata has three histone deacetylases belonging to the Clr6, Hos2, and Rpd3 lineages.</title>
        <authorList>
            <person name="Nishida H."/>
            <person name="Matsumoto T."/>
            <person name="Kondo S."/>
            <person name="Hamamoto M."/>
            <person name="Yoshikawa H."/>
        </authorList>
    </citation>
    <scope>NUCLEOTIDE SEQUENCE [LARGE SCALE GENOMIC DNA]</scope>
    <source>
        <strain evidence="8 9">NRRL Y-17804</strain>
    </source>
</reference>
<dbReference type="InterPro" id="IPR002942">
    <property type="entry name" value="S4_RNA-bd"/>
</dbReference>
<evidence type="ECO:0000256" key="6">
    <source>
        <dbReference type="PROSITE-ProRule" id="PRU00182"/>
    </source>
</evidence>
<dbReference type="GO" id="GO:0005763">
    <property type="term" value="C:mitochondrial small ribosomal subunit"/>
    <property type="evidence" value="ECO:0007669"/>
    <property type="project" value="TreeGrafter"/>
</dbReference>
<protein>
    <recommendedName>
        <fullName evidence="7">RNA-binding S4 domain-containing protein</fullName>
    </recommendedName>
</protein>